<reference evidence="1 2" key="1">
    <citation type="submission" date="2024-02" db="EMBL/GenBank/DDBJ databases">
        <title>de novo genome assembly of Solanum bulbocastanum strain 11H21.</title>
        <authorList>
            <person name="Hosaka A.J."/>
        </authorList>
    </citation>
    <scope>NUCLEOTIDE SEQUENCE [LARGE SCALE GENOMIC DNA]</scope>
    <source>
        <tissue evidence="1">Young leaves</tissue>
    </source>
</reference>
<accession>A0AAN8TQV4</accession>
<organism evidence="1 2">
    <name type="scientific">Solanum bulbocastanum</name>
    <name type="common">Wild potato</name>
    <dbReference type="NCBI Taxonomy" id="147425"/>
    <lineage>
        <taxon>Eukaryota</taxon>
        <taxon>Viridiplantae</taxon>
        <taxon>Streptophyta</taxon>
        <taxon>Embryophyta</taxon>
        <taxon>Tracheophyta</taxon>
        <taxon>Spermatophyta</taxon>
        <taxon>Magnoliopsida</taxon>
        <taxon>eudicotyledons</taxon>
        <taxon>Gunneridae</taxon>
        <taxon>Pentapetalae</taxon>
        <taxon>asterids</taxon>
        <taxon>lamiids</taxon>
        <taxon>Solanales</taxon>
        <taxon>Solanaceae</taxon>
        <taxon>Solanoideae</taxon>
        <taxon>Solaneae</taxon>
        <taxon>Solanum</taxon>
    </lineage>
</organism>
<protein>
    <submittedName>
        <fullName evidence="1">Uncharacterized protein</fullName>
    </submittedName>
</protein>
<comment type="caution">
    <text evidence="1">The sequence shown here is derived from an EMBL/GenBank/DDBJ whole genome shotgun (WGS) entry which is preliminary data.</text>
</comment>
<gene>
    <name evidence="1" type="ORF">RDI58_013492</name>
</gene>
<proteinExistence type="predicted"/>
<name>A0AAN8TQV4_SOLBU</name>
<dbReference type="AlphaFoldDB" id="A0AAN8TQV4"/>
<dbReference type="Proteomes" id="UP001371456">
    <property type="component" value="Unassembled WGS sequence"/>
</dbReference>
<dbReference type="EMBL" id="JBANQN010000005">
    <property type="protein sequence ID" value="KAK6789692.1"/>
    <property type="molecule type" value="Genomic_DNA"/>
</dbReference>
<sequence length="142" mass="16507">MKKKISNANIKKGNQISNVSRYQQKKKKKFNANTTRISDSKKFNHKISAHTCQEKSVAEMDIVAHSQIKCVIIGGLPTLSSNNVAFQYWKECFVFLHTSWRRIRGVDTTFMLWAMKDYDVKESWIQLFKINFTVLDSAKIDL</sequence>
<keyword evidence="2" id="KW-1185">Reference proteome</keyword>
<evidence type="ECO:0000313" key="2">
    <source>
        <dbReference type="Proteomes" id="UP001371456"/>
    </source>
</evidence>
<evidence type="ECO:0000313" key="1">
    <source>
        <dbReference type="EMBL" id="KAK6789692.1"/>
    </source>
</evidence>